<feature type="compositionally biased region" description="Low complexity" evidence="1">
    <location>
        <begin position="10"/>
        <end position="28"/>
    </location>
</feature>
<dbReference type="EMBL" id="KV423932">
    <property type="protein sequence ID" value="KZT60318.1"/>
    <property type="molecule type" value="Genomic_DNA"/>
</dbReference>
<dbReference type="InParanoid" id="A0A165IAD0"/>
<gene>
    <name evidence="3" type="ORF">CALCODRAFT_480833</name>
</gene>
<organism evidence="3 4">
    <name type="scientific">Calocera cornea HHB12733</name>
    <dbReference type="NCBI Taxonomy" id="1353952"/>
    <lineage>
        <taxon>Eukaryota</taxon>
        <taxon>Fungi</taxon>
        <taxon>Dikarya</taxon>
        <taxon>Basidiomycota</taxon>
        <taxon>Agaricomycotina</taxon>
        <taxon>Dacrymycetes</taxon>
        <taxon>Dacrymycetales</taxon>
        <taxon>Dacrymycetaceae</taxon>
        <taxon>Calocera</taxon>
    </lineage>
</organism>
<dbReference type="AlphaFoldDB" id="A0A165IAD0"/>
<accession>A0A165IAD0</accession>
<reference evidence="3 4" key="1">
    <citation type="journal article" date="2016" name="Mol. Biol. Evol.">
        <title>Comparative Genomics of Early-Diverging Mushroom-Forming Fungi Provides Insights into the Origins of Lignocellulose Decay Capabilities.</title>
        <authorList>
            <person name="Nagy L.G."/>
            <person name="Riley R."/>
            <person name="Tritt A."/>
            <person name="Adam C."/>
            <person name="Daum C."/>
            <person name="Floudas D."/>
            <person name="Sun H."/>
            <person name="Yadav J.S."/>
            <person name="Pangilinan J."/>
            <person name="Larsson K.H."/>
            <person name="Matsuura K."/>
            <person name="Barry K."/>
            <person name="Labutti K."/>
            <person name="Kuo R."/>
            <person name="Ohm R.A."/>
            <person name="Bhattacharya S.S."/>
            <person name="Shirouzu T."/>
            <person name="Yoshinaga Y."/>
            <person name="Martin F.M."/>
            <person name="Grigoriev I.V."/>
            <person name="Hibbett D.S."/>
        </authorList>
    </citation>
    <scope>NUCLEOTIDE SEQUENCE [LARGE SCALE GENOMIC DNA]</scope>
    <source>
        <strain evidence="3 4">HHB12733</strain>
    </source>
</reference>
<evidence type="ECO:0000313" key="3">
    <source>
        <dbReference type="EMBL" id="KZT60318.1"/>
    </source>
</evidence>
<proteinExistence type="predicted"/>
<name>A0A165IAD0_9BASI</name>
<feature type="region of interest" description="Disordered" evidence="1">
    <location>
        <begin position="1"/>
        <end position="45"/>
    </location>
</feature>
<keyword evidence="2" id="KW-0472">Membrane</keyword>
<keyword evidence="2" id="KW-0812">Transmembrane</keyword>
<keyword evidence="4" id="KW-1185">Reference proteome</keyword>
<evidence type="ECO:0000256" key="1">
    <source>
        <dbReference type="SAM" id="MobiDB-lite"/>
    </source>
</evidence>
<sequence length="92" mass="9688">MDKSDSPESGAAAAATTGTDKSTDKSTAAPPPMQRAPAGTFKANTSAARQTSSSCQTLAVMLGLLWLITLVLTFVLLILVMFFVLQRERGAR</sequence>
<feature type="transmembrane region" description="Helical" evidence="2">
    <location>
        <begin position="58"/>
        <end position="85"/>
    </location>
</feature>
<evidence type="ECO:0000313" key="4">
    <source>
        <dbReference type="Proteomes" id="UP000076842"/>
    </source>
</evidence>
<keyword evidence="2" id="KW-1133">Transmembrane helix</keyword>
<protein>
    <submittedName>
        <fullName evidence="3">Uncharacterized protein</fullName>
    </submittedName>
</protein>
<evidence type="ECO:0000256" key="2">
    <source>
        <dbReference type="SAM" id="Phobius"/>
    </source>
</evidence>
<dbReference type="Proteomes" id="UP000076842">
    <property type="component" value="Unassembled WGS sequence"/>
</dbReference>